<comment type="caution">
    <text evidence="3">The sequence shown here is derived from an EMBL/GenBank/DDBJ whole genome shotgun (WGS) entry which is preliminary data.</text>
</comment>
<dbReference type="Proteomes" id="UP000683360">
    <property type="component" value="Unassembled WGS sequence"/>
</dbReference>
<dbReference type="Pfam" id="PF17921">
    <property type="entry name" value="Integrase_H2C2"/>
    <property type="match status" value="1"/>
</dbReference>
<dbReference type="InterPro" id="IPR041588">
    <property type="entry name" value="Integrase_H2C2"/>
</dbReference>
<feature type="domain" description="Integrase zinc-binding" evidence="2">
    <location>
        <begin position="195"/>
        <end position="251"/>
    </location>
</feature>
<evidence type="ECO:0000313" key="4">
    <source>
        <dbReference type="Proteomes" id="UP000683360"/>
    </source>
</evidence>
<accession>A0A8S3RD41</accession>
<dbReference type="InterPro" id="IPR050951">
    <property type="entry name" value="Retrovirus_Pol_polyprotein"/>
</dbReference>
<dbReference type="PANTHER" id="PTHR37984">
    <property type="entry name" value="PROTEIN CBG26694"/>
    <property type="match status" value="1"/>
</dbReference>
<reference evidence="3" key="1">
    <citation type="submission" date="2021-03" db="EMBL/GenBank/DDBJ databases">
        <authorList>
            <person name="Bekaert M."/>
        </authorList>
    </citation>
    <scope>NUCLEOTIDE SEQUENCE</scope>
</reference>
<protein>
    <recommendedName>
        <fullName evidence="2">Integrase zinc-binding domain-containing protein</fullName>
    </recommendedName>
</protein>
<sequence length="299" mass="34591">MVIADIEIPAVLGYDCMSKNHCSLDINNQTILINDQTVLCKLESQLPNHFRISIDKDITIHDLQEATDESILDQDVFVEQGDDHPPNISLFEDMLNRCQNQLTPDQYQTVPELMNVNKKVFSTSKYDIGLTNIVKHKIDTNNARPIKQAPRRLPMAQRKKESGRRDTENLRPQDYLSKKWVNMSTIKSSQQYVLPSCCHLEVLKMLHNDPVSEHMGITRTTARVRHRFYWVGYQNFINRYCEQCVDCQKHKGPSNNTRGAMKTYVVGETMDRVALDILGPLPQTYNRNKFLLVVTDYFT</sequence>
<evidence type="ECO:0000259" key="2">
    <source>
        <dbReference type="Pfam" id="PF17921"/>
    </source>
</evidence>
<dbReference type="FunFam" id="1.10.340.70:FF:000001">
    <property type="entry name" value="Retrovirus-related Pol polyprotein from transposon gypsy-like Protein"/>
    <property type="match status" value="1"/>
</dbReference>
<feature type="region of interest" description="Disordered" evidence="1">
    <location>
        <begin position="151"/>
        <end position="170"/>
    </location>
</feature>
<organism evidence="3 4">
    <name type="scientific">Mytilus edulis</name>
    <name type="common">Blue mussel</name>
    <dbReference type="NCBI Taxonomy" id="6550"/>
    <lineage>
        <taxon>Eukaryota</taxon>
        <taxon>Metazoa</taxon>
        <taxon>Spiralia</taxon>
        <taxon>Lophotrochozoa</taxon>
        <taxon>Mollusca</taxon>
        <taxon>Bivalvia</taxon>
        <taxon>Autobranchia</taxon>
        <taxon>Pteriomorphia</taxon>
        <taxon>Mytilida</taxon>
        <taxon>Mytiloidea</taxon>
        <taxon>Mytilidae</taxon>
        <taxon>Mytilinae</taxon>
        <taxon>Mytilus</taxon>
    </lineage>
</organism>
<dbReference type="EMBL" id="CAJPWZ010001072">
    <property type="protein sequence ID" value="CAG2207267.1"/>
    <property type="molecule type" value="Genomic_DNA"/>
</dbReference>
<gene>
    <name evidence="3" type="ORF">MEDL_21446</name>
</gene>
<evidence type="ECO:0000256" key="1">
    <source>
        <dbReference type="SAM" id="MobiDB-lite"/>
    </source>
</evidence>
<dbReference type="OrthoDB" id="6159079at2759"/>
<name>A0A8S3RD41_MYTED</name>
<dbReference type="Gene3D" id="1.10.340.70">
    <property type="match status" value="1"/>
</dbReference>
<feature type="compositionally biased region" description="Basic and acidic residues" evidence="1">
    <location>
        <begin position="158"/>
        <end position="170"/>
    </location>
</feature>
<dbReference type="AlphaFoldDB" id="A0A8S3RD41"/>
<evidence type="ECO:0000313" key="3">
    <source>
        <dbReference type="EMBL" id="CAG2207267.1"/>
    </source>
</evidence>
<dbReference type="PANTHER" id="PTHR37984:SF5">
    <property type="entry name" value="PROTEIN NYNRIN-LIKE"/>
    <property type="match status" value="1"/>
</dbReference>
<proteinExistence type="predicted"/>
<keyword evidence="4" id="KW-1185">Reference proteome</keyword>